<evidence type="ECO:0000313" key="3">
    <source>
        <dbReference type="Proteomes" id="UP000305675"/>
    </source>
</evidence>
<gene>
    <name evidence="2" type="ORF">FCL42_10810</name>
</gene>
<dbReference type="AlphaFoldDB" id="A0A4V5NW55"/>
<proteinExistence type="predicted"/>
<dbReference type="PANTHER" id="PTHR30105:SF2">
    <property type="entry name" value="DIVERGENT POLYSACCHARIDE DEACETYLASE SUPERFAMILY"/>
    <property type="match status" value="1"/>
</dbReference>
<dbReference type="EMBL" id="SWCJ01000006">
    <property type="protein sequence ID" value="TKB55044.1"/>
    <property type="molecule type" value="Genomic_DNA"/>
</dbReference>
<dbReference type="OrthoDB" id="9784811at2"/>
<dbReference type="Pfam" id="PF04748">
    <property type="entry name" value="Polysacc_deac_2"/>
    <property type="match status" value="1"/>
</dbReference>
<keyword evidence="1" id="KW-0732">Signal</keyword>
<reference evidence="2 3" key="1">
    <citation type="submission" date="2019-04" db="EMBL/GenBank/DDBJ databases">
        <authorList>
            <person name="Hwang J.C."/>
        </authorList>
    </citation>
    <scope>NUCLEOTIDE SEQUENCE [LARGE SCALE GENOMIC DNA]</scope>
    <source>
        <strain evidence="2 3">IMCC35002</strain>
    </source>
</reference>
<feature type="chain" id="PRO_5020936335" evidence="1">
    <location>
        <begin position="23"/>
        <end position="262"/>
    </location>
</feature>
<keyword evidence="3" id="KW-1185">Reference proteome</keyword>
<dbReference type="InterPro" id="IPR006837">
    <property type="entry name" value="Divergent_DAC"/>
</dbReference>
<feature type="signal peptide" evidence="1">
    <location>
        <begin position="1"/>
        <end position="22"/>
    </location>
</feature>
<name>A0A4V5NW55_9GAMM</name>
<evidence type="ECO:0000313" key="2">
    <source>
        <dbReference type="EMBL" id="TKB55044.1"/>
    </source>
</evidence>
<organism evidence="2 3">
    <name type="scientific">Ferrimonas aestuarii</name>
    <dbReference type="NCBI Taxonomy" id="2569539"/>
    <lineage>
        <taxon>Bacteria</taxon>
        <taxon>Pseudomonadati</taxon>
        <taxon>Pseudomonadota</taxon>
        <taxon>Gammaproteobacteria</taxon>
        <taxon>Alteromonadales</taxon>
        <taxon>Ferrimonadaceae</taxon>
        <taxon>Ferrimonas</taxon>
    </lineage>
</organism>
<sequence>MESTTKALLALVLSLLSVTVNAAKLALIIDDVGYRRTDVGVLSLPVPVTLSVLPHTPWGNELAIEGWRRGHEIMLHLPMVAEAGNKLGPSAITASMDEWQIALTIKRALADIPFVTGLNNHMGSQLTQQRQVMDRVMTEVSKQKLYFIDSLTTPESTAFEAAQNAGIPSLKRHVFLDNQLDEAYLQQQLQQAIDISRRYGKAILIGHPYPETLAFLETALPKLKQKDIQLVTPSSLLSKQQRARLKTVAPATAYLHKLSSAL</sequence>
<dbReference type="GO" id="GO:0005975">
    <property type="term" value="P:carbohydrate metabolic process"/>
    <property type="evidence" value="ECO:0007669"/>
    <property type="project" value="InterPro"/>
</dbReference>
<dbReference type="Gene3D" id="3.20.20.370">
    <property type="entry name" value="Glycoside hydrolase/deacetylase"/>
    <property type="match status" value="1"/>
</dbReference>
<comment type="caution">
    <text evidence="2">The sequence shown here is derived from an EMBL/GenBank/DDBJ whole genome shotgun (WGS) entry which is preliminary data.</text>
</comment>
<dbReference type="SUPFAM" id="SSF88713">
    <property type="entry name" value="Glycoside hydrolase/deacetylase"/>
    <property type="match status" value="1"/>
</dbReference>
<dbReference type="Proteomes" id="UP000305675">
    <property type="component" value="Unassembled WGS sequence"/>
</dbReference>
<protein>
    <submittedName>
        <fullName evidence="2">Divergent polysaccharide deacetylase family protein</fullName>
    </submittedName>
</protein>
<dbReference type="RefSeq" id="WP_136863430.1">
    <property type="nucleotide sequence ID" value="NZ_SWCJ01000006.1"/>
</dbReference>
<evidence type="ECO:0000256" key="1">
    <source>
        <dbReference type="SAM" id="SignalP"/>
    </source>
</evidence>
<dbReference type="CDD" id="cd10936">
    <property type="entry name" value="CE4_DAC2"/>
    <property type="match status" value="1"/>
</dbReference>
<dbReference type="InterPro" id="IPR011330">
    <property type="entry name" value="Glyco_hydro/deAcase_b/a-brl"/>
</dbReference>
<dbReference type="PANTHER" id="PTHR30105">
    <property type="entry name" value="UNCHARACTERIZED YIBQ-RELATED"/>
    <property type="match status" value="1"/>
</dbReference>
<accession>A0A4V5NW55</accession>